<dbReference type="AlphaFoldDB" id="A0A073HZ00"/>
<dbReference type="PANTHER" id="PTHR12829">
    <property type="entry name" value="N6-ADENOSINE-METHYLTRANSFERASE"/>
    <property type="match status" value="1"/>
</dbReference>
<evidence type="ECO:0000256" key="2">
    <source>
        <dbReference type="ARBA" id="ARBA00022603"/>
    </source>
</evidence>
<dbReference type="GO" id="GO:0032259">
    <property type="term" value="P:methylation"/>
    <property type="evidence" value="ECO:0007669"/>
    <property type="project" value="UniProtKB-KW"/>
</dbReference>
<reference evidence="8" key="1">
    <citation type="journal article" date="2014" name="Cell">
        <title>The Architecture of a Scrambled Genome Reveals Massive Levels of Genomic Rearrangement during Development.</title>
        <authorList>
            <person name="Chen X."/>
            <person name="Bracht J.R."/>
            <person name="Goldman A.D."/>
            <person name="Dolzhenko E."/>
            <person name="Clay D.M."/>
            <person name="Swart E.C."/>
            <person name="Perlman D.H."/>
            <person name="Doak T.G."/>
            <person name="Stuart A."/>
            <person name="Amemiya C.T."/>
            <person name="Sebra R.P."/>
            <person name="Landweber L.F."/>
        </authorList>
    </citation>
    <scope>NUCLEOTIDE SEQUENCE [LARGE SCALE GENOMIC DNA]</scope>
    <source>
        <strain evidence="8">JRB310</strain>
    </source>
</reference>
<name>A0A073HZ00_9SPIT</name>
<comment type="similarity">
    <text evidence="6">Belongs to the MT-A70-like family.</text>
</comment>
<accession>A0A073HZ00</accession>
<dbReference type="EC" id="2.1.1.348" evidence="1"/>
<comment type="catalytic activity">
    <reaction evidence="5">
        <text>an adenosine in mRNA + S-adenosyl-L-methionine = an N(6)-methyladenosine in mRNA + S-adenosyl-L-homocysteine + H(+)</text>
        <dbReference type="Rhea" id="RHEA:55584"/>
        <dbReference type="Rhea" id="RHEA-COMP:12414"/>
        <dbReference type="Rhea" id="RHEA-COMP:12417"/>
        <dbReference type="ChEBI" id="CHEBI:15378"/>
        <dbReference type="ChEBI" id="CHEBI:57856"/>
        <dbReference type="ChEBI" id="CHEBI:59789"/>
        <dbReference type="ChEBI" id="CHEBI:74411"/>
        <dbReference type="ChEBI" id="CHEBI:74449"/>
        <dbReference type="EC" id="2.1.1.348"/>
    </reaction>
</comment>
<gene>
    <name evidence="7" type="ORF">OXYTRIMIC_762</name>
</gene>
<dbReference type="PROSITE" id="PS51143">
    <property type="entry name" value="MT_A70"/>
    <property type="match status" value="1"/>
</dbReference>
<dbReference type="PANTHER" id="PTHR12829:SF7">
    <property type="entry name" value="N6-ADENOSINE-METHYLTRANSFERASE CATALYTIC SUBUNIT"/>
    <property type="match status" value="1"/>
</dbReference>
<dbReference type="GO" id="GO:0005634">
    <property type="term" value="C:nucleus"/>
    <property type="evidence" value="ECO:0007669"/>
    <property type="project" value="TreeGrafter"/>
</dbReference>
<keyword evidence="3" id="KW-0808">Transferase</keyword>
<evidence type="ECO:0000256" key="1">
    <source>
        <dbReference type="ARBA" id="ARBA00012160"/>
    </source>
</evidence>
<proteinExistence type="inferred from homology"/>
<evidence type="ECO:0000256" key="5">
    <source>
        <dbReference type="ARBA" id="ARBA00048957"/>
    </source>
</evidence>
<keyword evidence="2" id="KW-0489">Methyltransferase</keyword>
<organism evidence="7 8">
    <name type="scientific">Oxytricha trifallax</name>
    <dbReference type="NCBI Taxonomy" id="1172189"/>
    <lineage>
        <taxon>Eukaryota</taxon>
        <taxon>Sar</taxon>
        <taxon>Alveolata</taxon>
        <taxon>Ciliophora</taxon>
        <taxon>Intramacronucleata</taxon>
        <taxon>Spirotrichea</taxon>
        <taxon>Stichotrichia</taxon>
        <taxon>Sporadotrichida</taxon>
        <taxon>Oxytrichidae</taxon>
        <taxon>Oxytrichinae</taxon>
        <taxon>Oxytricha</taxon>
    </lineage>
</organism>
<keyword evidence="4" id="KW-0949">S-adenosyl-L-methionine</keyword>
<evidence type="ECO:0000256" key="6">
    <source>
        <dbReference type="PROSITE-ProRule" id="PRU00489"/>
    </source>
</evidence>
<keyword evidence="8" id="KW-1185">Reference proteome</keyword>
<dbReference type="GO" id="GO:0001734">
    <property type="term" value="F:mRNA m(6)A methyltransferase activity"/>
    <property type="evidence" value="ECO:0007669"/>
    <property type="project" value="UniProtKB-EC"/>
</dbReference>
<evidence type="ECO:0000313" key="8">
    <source>
        <dbReference type="Proteomes" id="UP000053232"/>
    </source>
</evidence>
<dbReference type="Proteomes" id="UP000053232">
    <property type="component" value="Unassembled WGS sequence"/>
</dbReference>
<evidence type="ECO:0000256" key="3">
    <source>
        <dbReference type="ARBA" id="ARBA00022679"/>
    </source>
</evidence>
<dbReference type="Pfam" id="PF05063">
    <property type="entry name" value="MT-A70"/>
    <property type="match status" value="1"/>
</dbReference>
<dbReference type="EMBL" id="ARYC01007846">
    <property type="protein sequence ID" value="KEJ82664.1"/>
    <property type="molecule type" value="Genomic_DNA"/>
</dbReference>
<protein>
    <recommendedName>
        <fullName evidence="1">mRNA m(6)A methyltransferase</fullName>
        <ecNumber evidence="1">2.1.1.348</ecNumber>
    </recommendedName>
</protein>
<evidence type="ECO:0000256" key="4">
    <source>
        <dbReference type="ARBA" id="ARBA00022691"/>
    </source>
</evidence>
<comment type="caution">
    <text evidence="7">The sequence shown here is derived from an EMBL/GenBank/DDBJ whole genome shotgun (WGS) entry which is preliminary data.</text>
</comment>
<evidence type="ECO:0000313" key="7">
    <source>
        <dbReference type="EMBL" id="KEJ82664.1"/>
    </source>
</evidence>
<sequence>MGRFKGPAEILIKISKFQEIQIVIQTEKKLIYKLLSEPLVFEGDVRDLNMWEMIGQDCMERNNSLYEVIMIDPPQRLLQQDLPYPTLSDKEILDMSLHLVQKYGIMILWIVNSKRELAKQFILKNGYRKVDRGEWVKLTKNGVLYTGWGKYTAHCNESFIIGVKGDVKNIVQFQKAKSVFLDSVGDHLVKPEKIYEFIQMITSDRPNLEIFGRKKNLRRGWTTFGNNLH</sequence>
<dbReference type="InterPro" id="IPR007757">
    <property type="entry name" value="MT-A70-like"/>
</dbReference>